<organism evidence="1 2">
    <name type="scientific">Lactiplantibacillus pentosus</name>
    <name type="common">Lactobacillus pentosus</name>
    <dbReference type="NCBI Taxonomy" id="1589"/>
    <lineage>
        <taxon>Bacteria</taxon>
        <taxon>Bacillati</taxon>
        <taxon>Bacillota</taxon>
        <taxon>Bacilli</taxon>
        <taxon>Lactobacillales</taxon>
        <taxon>Lactobacillaceae</taxon>
        <taxon>Lactiplantibacillus</taxon>
    </lineage>
</organism>
<dbReference type="Proteomes" id="UP001267003">
    <property type="component" value="Unassembled WGS sequence"/>
</dbReference>
<evidence type="ECO:0000313" key="1">
    <source>
        <dbReference type="EMBL" id="MDT6991419.1"/>
    </source>
</evidence>
<protein>
    <submittedName>
        <fullName evidence="1">Uncharacterized protein</fullName>
    </submittedName>
</protein>
<dbReference type="AlphaFoldDB" id="A0AAW8VZ36"/>
<dbReference type="RefSeq" id="WP_101873545.1">
    <property type="nucleotide sequence ID" value="NZ_CP016491.1"/>
</dbReference>
<comment type="caution">
    <text evidence="1">The sequence shown here is derived from an EMBL/GenBank/DDBJ whole genome shotgun (WGS) entry which is preliminary data.</text>
</comment>
<accession>A0AAW8VZ36</accession>
<gene>
    <name evidence="1" type="ORF">RI536_15255</name>
</gene>
<evidence type="ECO:0000313" key="2">
    <source>
        <dbReference type="Proteomes" id="UP001267003"/>
    </source>
</evidence>
<dbReference type="EMBL" id="JAVLAQ010000002">
    <property type="protein sequence ID" value="MDT6991419.1"/>
    <property type="molecule type" value="Genomic_DNA"/>
</dbReference>
<reference evidence="1" key="1">
    <citation type="submission" date="2023-08" db="EMBL/GenBank/DDBJ databases">
        <authorList>
            <person name="Page C.A."/>
            <person name="Perez-Diaz I.M."/>
        </authorList>
    </citation>
    <scope>NUCLEOTIDE SEQUENCE</scope>
    <source>
        <strain evidence="1">7.8.46</strain>
    </source>
</reference>
<sequence length="290" mass="33261">MKQITIPPQVTFNKDTIEYILNNIDLLNVSKDNQVNINFSQNTWLNAEMTTFIGNIIRTLQFDGYNVRASDISDTLSNFWSKNGFLKSFGIGDKTPDIYSTTIPFIELESKQTKTIDMYLNNQVFPMMDRKVTTSQNEIIKSAIFELTHNILEHSNSRYFCMCGQFFPSKKALSFSIADYGESIPNHVKRLRNFKFGTDCDFIDWATKEGTSTKQGIPGGLGLYDIKNTIQFLGSFKILSGYGLAEYNYGCSPRLQELRSRFHGTMIYLNYDLDKINDLNLSFEDNPLIF</sequence>
<proteinExistence type="predicted"/>
<dbReference type="KEGG" id="lpg:BB562_09015"/>
<name>A0AAW8VZ36_LACPE</name>